<keyword evidence="2" id="KW-1185">Reference proteome</keyword>
<protein>
    <recommendedName>
        <fullName evidence="3">DUF833-domain-containing protein</fullName>
    </recommendedName>
</protein>
<evidence type="ECO:0000313" key="1">
    <source>
        <dbReference type="EMBL" id="CAK4030534.1"/>
    </source>
</evidence>
<evidence type="ECO:0008006" key="3">
    <source>
        <dbReference type="Google" id="ProtNLM"/>
    </source>
</evidence>
<dbReference type="Proteomes" id="UP001296104">
    <property type="component" value="Unassembled WGS sequence"/>
</dbReference>
<evidence type="ECO:0000313" key="2">
    <source>
        <dbReference type="Proteomes" id="UP001296104"/>
    </source>
</evidence>
<dbReference type="GO" id="GO:0005794">
    <property type="term" value="C:Golgi apparatus"/>
    <property type="evidence" value="ECO:0007669"/>
    <property type="project" value="TreeGrafter"/>
</dbReference>
<dbReference type="PANTHER" id="PTHR17985:SF8">
    <property type="entry name" value="TRANSPORT AND GOLGI ORGANIZATION PROTEIN 2 HOMOLOG"/>
    <property type="match status" value="1"/>
</dbReference>
<dbReference type="InterPro" id="IPR008551">
    <property type="entry name" value="TANGO2"/>
</dbReference>
<sequence length="332" mass="37426">MCISVLSTAHPEYPFVLISNRDEFVNRPTARADWWDPPHQYVLGGRDLQRKEKGTWLGITKQGRIAILTNFREEGDFEIDNSKSRGAITNTYLTVPPDSSEKDEEFVQRLMDGVGIHNVGGFTMLFGKLKEPKEANGQISMPGLALVSNRTETPSRLDRIATKPNEVHGVSNSHFGDVSWPKVVHGEQLLRQAINASVTRKDSQETFIEHLFDILCVDALPKRKNEEDWDMFVRHMRNSIMIPPAKGQLTEQNDSDTLRTVDENVQPQTAKVAAGKGAYGTSKQTVILVSREGKVTFVERTLYDGEGKPVSERERDNKVEFYIEGWDGTPKL</sequence>
<dbReference type="Pfam" id="PF05742">
    <property type="entry name" value="TANGO2"/>
    <property type="match status" value="1"/>
</dbReference>
<name>A0AAI9EBZ3_9PEZI</name>
<dbReference type="EMBL" id="CAVMBE010000037">
    <property type="protein sequence ID" value="CAK4030534.1"/>
    <property type="molecule type" value="Genomic_DNA"/>
</dbReference>
<dbReference type="PANTHER" id="PTHR17985">
    <property type="entry name" value="SER/THR-RICH PROTEIN T10 IN DGCR REGION"/>
    <property type="match status" value="1"/>
</dbReference>
<reference evidence="1" key="1">
    <citation type="submission" date="2023-11" db="EMBL/GenBank/DDBJ databases">
        <authorList>
            <person name="Alioto T."/>
            <person name="Alioto T."/>
            <person name="Gomez Garrido J."/>
        </authorList>
    </citation>
    <scope>NUCLEOTIDE SEQUENCE</scope>
</reference>
<dbReference type="GO" id="GO:0007030">
    <property type="term" value="P:Golgi organization"/>
    <property type="evidence" value="ECO:0007669"/>
    <property type="project" value="TreeGrafter"/>
</dbReference>
<dbReference type="GO" id="GO:0009306">
    <property type="term" value="P:protein secretion"/>
    <property type="evidence" value="ECO:0007669"/>
    <property type="project" value="TreeGrafter"/>
</dbReference>
<proteinExistence type="predicted"/>
<organism evidence="1 2">
    <name type="scientific">Lecanosticta acicola</name>
    <dbReference type="NCBI Taxonomy" id="111012"/>
    <lineage>
        <taxon>Eukaryota</taxon>
        <taxon>Fungi</taxon>
        <taxon>Dikarya</taxon>
        <taxon>Ascomycota</taxon>
        <taxon>Pezizomycotina</taxon>
        <taxon>Dothideomycetes</taxon>
        <taxon>Dothideomycetidae</taxon>
        <taxon>Mycosphaerellales</taxon>
        <taxon>Mycosphaerellaceae</taxon>
        <taxon>Lecanosticta</taxon>
    </lineage>
</organism>
<accession>A0AAI9EBZ3</accession>
<dbReference type="AlphaFoldDB" id="A0AAI9EBZ3"/>
<gene>
    <name evidence="1" type="ORF">LECACI_7A005692</name>
</gene>
<comment type="caution">
    <text evidence="1">The sequence shown here is derived from an EMBL/GenBank/DDBJ whole genome shotgun (WGS) entry which is preliminary data.</text>
</comment>